<evidence type="ECO:0000313" key="1">
    <source>
        <dbReference type="EMBL" id="KAK4129897.1"/>
    </source>
</evidence>
<dbReference type="EMBL" id="MU853449">
    <property type="protein sequence ID" value="KAK4129897.1"/>
    <property type="molecule type" value="Genomic_DNA"/>
</dbReference>
<reference evidence="1" key="1">
    <citation type="journal article" date="2023" name="Mol. Phylogenet. Evol.">
        <title>Genome-scale phylogeny and comparative genomics of the fungal order Sordariales.</title>
        <authorList>
            <person name="Hensen N."/>
            <person name="Bonometti L."/>
            <person name="Westerberg I."/>
            <person name="Brannstrom I.O."/>
            <person name="Guillou S."/>
            <person name="Cros-Aarteil S."/>
            <person name="Calhoun S."/>
            <person name="Haridas S."/>
            <person name="Kuo A."/>
            <person name="Mondo S."/>
            <person name="Pangilinan J."/>
            <person name="Riley R."/>
            <person name="LaButti K."/>
            <person name="Andreopoulos B."/>
            <person name="Lipzen A."/>
            <person name="Chen C."/>
            <person name="Yan M."/>
            <person name="Daum C."/>
            <person name="Ng V."/>
            <person name="Clum A."/>
            <person name="Steindorff A."/>
            <person name="Ohm R.A."/>
            <person name="Martin F."/>
            <person name="Silar P."/>
            <person name="Natvig D.O."/>
            <person name="Lalanne C."/>
            <person name="Gautier V."/>
            <person name="Ament-Velasquez S.L."/>
            <person name="Kruys A."/>
            <person name="Hutchinson M.I."/>
            <person name="Powell A.J."/>
            <person name="Barry K."/>
            <person name="Miller A.N."/>
            <person name="Grigoriev I.V."/>
            <person name="Debuchy R."/>
            <person name="Gladieux P."/>
            <person name="Hiltunen Thoren M."/>
            <person name="Johannesson H."/>
        </authorList>
    </citation>
    <scope>NUCLEOTIDE SEQUENCE</scope>
    <source>
        <strain evidence="1">CBS 123565</strain>
    </source>
</reference>
<name>A0AAN6UBD4_9PEZI</name>
<dbReference type="AlphaFoldDB" id="A0AAN6UBD4"/>
<protein>
    <submittedName>
        <fullName evidence="1">Uncharacterized protein</fullName>
    </submittedName>
</protein>
<sequence>MASSGLFGHQSVKPRQDNFAHSAAKVQARVSALCALACESTTSPPSISPLHLVHPSLAPSGLRLEAAPERGAARMVSMVRSRGPQAGLAPAVPDVAFHTARGARIRFLWVANPEHRACQFMRFPNPCRVWCPWQTTLQNMGFPCMYLGFPFFWPHLSCCLG</sequence>
<reference evidence="1" key="2">
    <citation type="submission" date="2023-05" db="EMBL/GenBank/DDBJ databases">
        <authorList>
            <consortium name="Lawrence Berkeley National Laboratory"/>
            <person name="Steindorff A."/>
            <person name="Hensen N."/>
            <person name="Bonometti L."/>
            <person name="Westerberg I."/>
            <person name="Brannstrom I.O."/>
            <person name="Guillou S."/>
            <person name="Cros-Aarteil S."/>
            <person name="Calhoun S."/>
            <person name="Haridas S."/>
            <person name="Kuo A."/>
            <person name="Mondo S."/>
            <person name="Pangilinan J."/>
            <person name="Riley R."/>
            <person name="Labutti K."/>
            <person name="Andreopoulos B."/>
            <person name="Lipzen A."/>
            <person name="Chen C."/>
            <person name="Yanf M."/>
            <person name="Daum C."/>
            <person name="Ng V."/>
            <person name="Clum A."/>
            <person name="Ohm R."/>
            <person name="Martin F."/>
            <person name="Silar P."/>
            <person name="Natvig D."/>
            <person name="Lalanne C."/>
            <person name="Gautier V."/>
            <person name="Ament-Velasquez S.L."/>
            <person name="Kruys A."/>
            <person name="Hutchinson M.I."/>
            <person name="Powell A.J."/>
            <person name="Barry K."/>
            <person name="Miller A.N."/>
            <person name="Grigoriev I.V."/>
            <person name="Debuchy R."/>
            <person name="Gladieux P."/>
            <person name="Thoren M.H."/>
            <person name="Johannesson H."/>
        </authorList>
    </citation>
    <scope>NUCLEOTIDE SEQUENCE</scope>
    <source>
        <strain evidence="1">CBS 123565</strain>
    </source>
</reference>
<gene>
    <name evidence="1" type="ORF">BT67DRAFT_252816</name>
</gene>
<evidence type="ECO:0000313" key="2">
    <source>
        <dbReference type="Proteomes" id="UP001304895"/>
    </source>
</evidence>
<comment type="caution">
    <text evidence="1">The sequence shown here is derived from an EMBL/GenBank/DDBJ whole genome shotgun (WGS) entry which is preliminary data.</text>
</comment>
<dbReference type="Proteomes" id="UP001304895">
    <property type="component" value="Unassembled WGS sequence"/>
</dbReference>
<accession>A0AAN6UBD4</accession>
<proteinExistence type="predicted"/>
<organism evidence="1 2">
    <name type="scientific">Trichocladium antarcticum</name>
    <dbReference type="NCBI Taxonomy" id="1450529"/>
    <lineage>
        <taxon>Eukaryota</taxon>
        <taxon>Fungi</taxon>
        <taxon>Dikarya</taxon>
        <taxon>Ascomycota</taxon>
        <taxon>Pezizomycotina</taxon>
        <taxon>Sordariomycetes</taxon>
        <taxon>Sordariomycetidae</taxon>
        <taxon>Sordariales</taxon>
        <taxon>Chaetomiaceae</taxon>
        <taxon>Trichocladium</taxon>
    </lineage>
</organism>
<keyword evidence="2" id="KW-1185">Reference proteome</keyword>